<name>A0AA38X2P7_9EURO</name>
<dbReference type="Gene3D" id="3.90.180.10">
    <property type="entry name" value="Medium-chain alcohol dehydrogenases, catalytic domain"/>
    <property type="match status" value="1"/>
</dbReference>
<dbReference type="PANTHER" id="PTHR45033">
    <property type="match status" value="1"/>
</dbReference>
<dbReference type="Gene3D" id="3.40.50.720">
    <property type="entry name" value="NAD(P)-binding Rossmann-like Domain"/>
    <property type="match status" value="1"/>
</dbReference>
<protein>
    <recommendedName>
        <fullName evidence="1">Enoyl reductase (ER) domain-containing protein</fullName>
    </recommendedName>
</protein>
<comment type="caution">
    <text evidence="2">The sequence shown here is derived from an EMBL/GenBank/DDBJ whole genome shotgun (WGS) entry which is preliminary data.</text>
</comment>
<organism evidence="2 3">
    <name type="scientific">Cladophialophora chaetospira</name>
    <dbReference type="NCBI Taxonomy" id="386627"/>
    <lineage>
        <taxon>Eukaryota</taxon>
        <taxon>Fungi</taxon>
        <taxon>Dikarya</taxon>
        <taxon>Ascomycota</taxon>
        <taxon>Pezizomycotina</taxon>
        <taxon>Eurotiomycetes</taxon>
        <taxon>Chaetothyriomycetidae</taxon>
        <taxon>Chaetothyriales</taxon>
        <taxon>Herpotrichiellaceae</taxon>
        <taxon>Cladophialophora</taxon>
    </lineage>
</organism>
<dbReference type="Pfam" id="PF08240">
    <property type="entry name" value="ADH_N"/>
    <property type="match status" value="1"/>
</dbReference>
<dbReference type="InterPro" id="IPR011032">
    <property type="entry name" value="GroES-like_sf"/>
</dbReference>
<evidence type="ECO:0000313" key="2">
    <source>
        <dbReference type="EMBL" id="KAJ9605729.1"/>
    </source>
</evidence>
<feature type="domain" description="Enoyl reductase (ER)" evidence="1">
    <location>
        <begin position="20"/>
        <end position="347"/>
    </location>
</feature>
<accession>A0AA38X2P7</accession>
<dbReference type="InterPro" id="IPR052711">
    <property type="entry name" value="Zinc_ADH-like"/>
</dbReference>
<dbReference type="SMART" id="SM00829">
    <property type="entry name" value="PKS_ER"/>
    <property type="match status" value="1"/>
</dbReference>
<dbReference type="Pfam" id="PF00107">
    <property type="entry name" value="ADH_zinc_N"/>
    <property type="match status" value="1"/>
</dbReference>
<dbReference type="InterPro" id="IPR013149">
    <property type="entry name" value="ADH-like_C"/>
</dbReference>
<sequence length="349" mass="37070">MASSYQIHIVDDSESHLSPNLLQNLTLKDTPIPEPGSRSILVRIHAAGLNFRDLLTVANSPKYPVRTLPGLVPCCDGAGEIVKAGPDSIWHASIGQAVILVPNRDWLDGDVSVVQADNTLGAGDVNGTLSQYVVVEDTWVVRAPKNLSYEEAAALVSAAGTAINVLQSIDVQEGTTVVTQGTGGVSCAVIQYAAALGARVIATSSTPEKLEIAKRLGAAELINYRTTPNWAREVLRLTGGKGADLVCDVAGSGTLEASVKALRQGGTACIVGMLTPPQPLELVMPVLIGAKTLKGILIYSKAMLEKAVRLAEEHDIHPQIEKVYTWEDAPQAFERLRSQDFVGKIVVKV</sequence>
<dbReference type="GO" id="GO:0016491">
    <property type="term" value="F:oxidoreductase activity"/>
    <property type="evidence" value="ECO:0007669"/>
    <property type="project" value="InterPro"/>
</dbReference>
<dbReference type="CDD" id="cd08276">
    <property type="entry name" value="MDR7"/>
    <property type="match status" value="1"/>
</dbReference>
<dbReference type="Proteomes" id="UP001172673">
    <property type="component" value="Unassembled WGS sequence"/>
</dbReference>
<dbReference type="AlphaFoldDB" id="A0AA38X2P7"/>
<evidence type="ECO:0000259" key="1">
    <source>
        <dbReference type="SMART" id="SM00829"/>
    </source>
</evidence>
<dbReference type="InterPro" id="IPR020843">
    <property type="entry name" value="ER"/>
</dbReference>
<gene>
    <name evidence="2" type="ORF">H2200_009578</name>
</gene>
<dbReference type="SUPFAM" id="SSF51735">
    <property type="entry name" value="NAD(P)-binding Rossmann-fold domains"/>
    <property type="match status" value="1"/>
</dbReference>
<proteinExistence type="predicted"/>
<keyword evidence="3" id="KW-1185">Reference proteome</keyword>
<dbReference type="InterPro" id="IPR036291">
    <property type="entry name" value="NAD(P)-bd_dom_sf"/>
</dbReference>
<dbReference type="PANTHER" id="PTHR45033:SF2">
    <property type="entry name" value="ZINC-TYPE ALCOHOL DEHYDROGENASE-LIKE PROTEIN C1773.06C"/>
    <property type="match status" value="1"/>
</dbReference>
<dbReference type="EMBL" id="JAPDRK010000015">
    <property type="protein sequence ID" value="KAJ9605729.1"/>
    <property type="molecule type" value="Genomic_DNA"/>
</dbReference>
<evidence type="ECO:0000313" key="3">
    <source>
        <dbReference type="Proteomes" id="UP001172673"/>
    </source>
</evidence>
<dbReference type="SUPFAM" id="SSF50129">
    <property type="entry name" value="GroES-like"/>
    <property type="match status" value="1"/>
</dbReference>
<dbReference type="InterPro" id="IPR013154">
    <property type="entry name" value="ADH-like_N"/>
</dbReference>
<reference evidence="2" key="1">
    <citation type="submission" date="2022-10" db="EMBL/GenBank/DDBJ databases">
        <title>Culturing micro-colonial fungi from biological soil crusts in the Mojave desert and describing Neophaeococcomyces mojavensis, and introducing the new genera and species Taxawa tesnikishii.</title>
        <authorList>
            <person name="Kurbessoian T."/>
            <person name="Stajich J.E."/>
        </authorList>
    </citation>
    <scope>NUCLEOTIDE SEQUENCE</scope>
    <source>
        <strain evidence="2">TK_41</strain>
    </source>
</reference>